<protein>
    <recommendedName>
        <fullName evidence="1">HAT C-terminal dimerisation domain-containing protein</fullName>
    </recommendedName>
</protein>
<organism evidence="2 3">
    <name type="scientific">Magallana gigas</name>
    <name type="common">Pacific oyster</name>
    <name type="synonym">Crassostrea gigas</name>
    <dbReference type="NCBI Taxonomy" id="29159"/>
    <lineage>
        <taxon>Eukaryota</taxon>
        <taxon>Metazoa</taxon>
        <taxon>Spiralia</taxon>
        <taxon>Lophotrochozoa</taxon>
        <taxon>Mollusca</taxon>
        <taxon>Bivalvia</taxon>
        <taxon>Autobranchia</taxon>
        <taxon>Pteriomorphia</taxon>
        <taxon>Ostreida</taxon>
        <taxon>Ostreoidea</taxon>
        <taxon>Ostreidae</taxon>
        <taxon>Magallana</taxon>
    </lineage>
</organism>
<dbReference type="PANTHER" id="PTHR46289:SF17">
    <property type="entry name" value="HAT C-TERMINAL DIMERISATION DOMAIN-CONTAINING PROTEIN"/>
    <property type="match status" value="1"/>
</dbReference>
<name>A0A8W8J9Y5_MAGGI</name>
<dbReference type="InterPro" id="IPR052958">
    <property type="entry name" value="IFN-induced_PKR_regulator"/>
</dbReference>
<dbReference type="GO" id="GO:0046983">
    <property type="term" value="F:protein dimerization activity"/>
    <property type="evidence" value="ECO:0007669"/>
    <property type="project" value="InterPro"/>
</dbReference>
<evidence type="ECO:0000313" key="3">
    <source>
        <dbReference type="Proteomes" id="UP000005408"/>
    </source>
</evidence>
<reference evidence="2" key="1">
    <citation type="submission" date="2022-08" db="UniProtKB">
        <authorList>
            <consortium name="EnsemblMetazoa"/>
        </authorList>
    </citation>
    <scope>IDENTIFICATION</scope>
    <source>
        <strain evidence="2">05x7-T-G4-1.051#20</strain>
    </source>
</reference>
<dbReference type="AlphaFoldDB" id="A0A8W8J9Y5"/>
<dbReference type="InterPro" id="IPR008906">
    <property type="entry name" value="HATC_C_dom"/>
</dbReference>
<proteinExistence type="predicted"/>
<dbReference type="Pfam" id="PF05699">
    <property type="entry name" value="Dimer_Tnp_hAT"/>
    <property type="match status" value="1"/>
</dbReference>
<keyword evidence="3" id="KW-1185">Reference proteome</keyword>
<dbReference type="EnsemblMetazoa" id="G17472.1">
    <property type="protein sequence ID" value="G17472.1:cds"/>
    <property type="gene ID" value="G17472"/>
</dbReference>
<dbReference type="PANTHER" id="PTHR46289">
    <property type="entry name" value="52 KDA REPRESSOR OF THE INHIBITOR OF THE PROTEIN KINASE-LIKE PROTEIN-RELATED"/>
    <property type="match status" value="1"/>
</dbReference>
<accession>A0A8W8J9Y5</accession>
<evidence type="ECO:0000259" key="1">
    <source>
        <dbReference type="Pfam" id="PF05699"/>
    </source>
</evidence>
<feature type="domain" description="HAT C-terminal dimerisation" evidence="1">
    <location>
        <begin position="250"/>
        <end position="298"/>
    </location>
</feature>
<sequence length="329" mass="37996">SVLENYSVLQSLWETCYECTKDYVICSRIIGVKTQMQSFDVLFGVSLGYEILRHTDNLSRTLQKKDLSAAEGQHITELSLTTLSEMRNKDSFDTFWESLNNKLDDLDVSEPRLPRRRKMPKRLETGNAPPEFATSEKELYKQMYYKALDLVMSCVKERFDQPGFRVYRHLEDVLLKSVRCDKTFKEDLDFILDFYKDDLDKTSLLSQLETFTSYARNNLCDPSTVSVSDLVKSVCQISMSPTSRCLFSEIVTLLRLVLMMPATNATSERTFSSLRRVKTYLRSTKPQERLNHLLILHIHWDATDALDLCAIGNDFVSARDSRKSIFGSF</sequence>
<dbReference type="Proteomes" id="UP000005408">
    <property type="component" value="Unassembled WGS sequence"/>
</dbReference>
<evidence type="ECO:0000313" key="2">
    <source>
        <dbReference type="EnsemblMetazoa" id="G17472.1:cds"/>
    </source>
</evidence>